<protein>
    <submittedName>
        <fullName evidence="2">Acyl carrier protein</fullName>
    </submittedName>
</protein>
<evidence type="ECO:0000313" key="3">
    <source>
        <dbReference type="Proteomes" id="UP000788426"/>
    </source>
</evidence>
<reference evidence="2 3" key="1">
    <citation type="submission" date="2021-07" db="EMBL/GenBank/DDBJ databases">
        <title>Genomic diversity and antimicrobial resistance of Prevotella spp. isolated from chronic lung disease airways.</title>
        <authorList>
            <person name="Webb K.A."/>
            <person name="Olagoke O.S."/>
            <person name="Baird T."/>
            <person name="Neill J."/>
            <person name="Pham A."/>
            <person name="Wells T.J."/>
            <person name="Ramsay K.A."/>
            <person name="Bell S.C."/>
            <person name="Sarovich D.S."/>
            <person name="Price E.P."/>
        </authorList>
    </citation>
    <scope>NUCLEOTIDE SEQUENCE [LARGE SCALE GENOMIC DNA]</scope>
    <source>
        <strain evidence="2 3">SCHI0011.S.12</strain>
    </source>
</reference>
<organism evidence="2 3">
    <name type="scientific">Hoylesella nanceiensis</name>
    <dbReference type="NCBI Taxonomy" id="425941"/>
    <lineage>
        <taxon>Bacteria</taxon>
        <taxon>Pseudomonadati</taxon>
        <taxon>Bacteroidota</taxon>
        <taxon>Bacteroidia</taxon>
        <taxon>Bacteroidales</taxon>
        <taxon>Prevotellaceae</taxon>
        <taxon>Hoylesella</taxon>
    </lineage>
</organism>
<gene>
    <name evidence="2" type="ORF">KZO38_09270</name>
</gene>
<dbReference type="PROSITE" id="PS50075">
    <property type="entry name" value="CARRIER"/>
    <property type="match status" value="1"/>
</dbReference>
<dbReference type="Proteomes" id="UP000788426">
    <property type="component" value="Unassembled WGS sequence"/>
</dbReference>
<evidence type="ECO:0000259" key="1">
    <source>
        <dbReference type="PROSITE" id="PS50075"/>
    </source>
</evidence>
<keyword evidence="3" id="KW-1185">Reference proteome</keyword>
<name>A0ABS6YEE2_9BACT</name>
<sequence length="80" mass="9016">MTQNEIMDALHSIFRTVLKNDSITLTAETTANDVDGWDSVTNVMIIDEIEKQFGVSFKLRDIIKMKNVGDLCNKVLEKIG</sequence>
<dbReference type="EMBL" id="JAHXCT010000007">
    <property type="protein sequence ID" value="MBW4769940.1"/>
    <property type="molecule type" value="Genomic_DNA"/>
</dbReference>
<dbReference type="GeneID" id="93183207"/>
<dbReference type="InterPro" id="IPR036736">
    <property type="entry name" value="ACP-like_sf"/>
</dbReference>
<dbReference type="Gene3D" id="1.10.1200.10">
    <property type="entry name" value="ACP-like"/>
    <property type="match status" value="1"/>
</dbReference>
<dbReference type="InterPro" id="IPR009081">
    <property type="entry name" value="PP-bd_ACP"/>
</dbReference>
<feature type="domain" description="Carrier" evidence="1">
    <location>
        <begin position="1"/>
        <end position="79"/>
    </location>
</feature>
<accession>A0ABS6YEE2</accession>
<proteinExistence type="predicted"/>
<evidence type="ECO:0000313" key="2">
    <source>
        <dbReference type="EMBL" id="MBW4769940.1"/>
    </source>
</evidence>
<dbReference type="RefSeq" id="WP_009228871.1">
    <property type="nucleotide sequence ID" value="NZ_CALBAQ010000003.1"/>
</dbReference>
<dbReference type="SUPFAM" id="SSF47336">
    <property type="entry name" value="ACP-like"/>
    <property type="match status" value="1"/>
</dbReference>
<comment type="caution">
    <text evidence="2">The sequence shown here is derived from an EMBL/GenBank/DDBJ whole genome shotgun (WGS) entry which is preliminary data.</text>
</comment>
<dbReference type="Pfam" id="PF00550">
    <property type="entry name" value="PP-binding"/>
    <property type="match status" value="1"/>
</dbReference>